<evidence type="ECO:0000313" key="2">
    <source>
        <dbReference type="EMBL" id="PKV90462.1"/>
    </source>
</evidence>
<feature type="transmembrane region" description="Helical" evidence="1">
    <location>
        <begin position="114"/>
        <end position="135"/>
    </location>
</feature>
<gene>
    <name evidence="2" type="ORF">ATK30_1209</name>
</gene>
<accession>A0A2N3W9A7</accession>
<dbReference type="AlphaFoldDB" id="A0A2N3W9A7"/>
<dbReference type="EMBL" id="PJMY01000003">
    <property type="protein sequence ID" value="PKV90462.1"/>
    <property type="molecule type" value="Genomic_DNA"/>
</dbReference>
<sequence length="139" mass="13787">MAGNRALAWAGATAAVGGGVGLALPTAHYLSSRLPPGTAEPDLDLSLRLACAGALALAFALAILTLRRHRAEPLAFTTLTGIAVTGILLRYLVITLPGADQLAPSANVQPASGAWVLLASGLVSAATGLAAAAGAQRAR</sequence>
<dbReference type="OrthoDB" id="3638305at2"/>
<name>A0A2N3W9A7_9PSEU</name>
<keyword evidence="1" id="KW-1133">Transmembrane helix</keyword>
<feature type="transmembrane region" description="Helical" evidence="1">
    <location>
        <begin position="47"/>
        <end position="66"/>
    </location>
</feature>
<evidence type="ECO:0000256" key="1">
    <source>
        <dbReference type="SAM" id="Phobius"/>
    </source>
</evidence>
<proteinExistence type="predicted"/>
<comment type="caution">
    <text evidence="2">The sequence shown here is derived from an EMBL/GenBank/DDBJ whole genome shotgun (WGS) entry which is preliminary data.</text>
</comment>
<feature type="transmembrane region" description="Helical" evidence="1">
    <location>
        <begin position="73"/>
        <end position="94"/>
    </location>
</feature>
<keyword evidence="1" id="KW-0812">Transmembrane</keyword>
<evidence type="ECO:0000313" key="3">
    <source>
        <dbReference type="Proteomes" id="UP000233750"/>
    </source>
</evidence>
<keyword evidence="3" id="KW-1185">Reference proteome</keyword>
<protein>
    <submittedName>
        <fullName evidence="2">Uncharacterized protein</fullName>
    </submittedName>
</protein>
<reference evidence="2 3" key="1">
    <citation type="submission" date="2017-12" db="EMBL/GenBank/DDBJ databases">
        <title>Sequencing the genomes of 1000 Actinobacteria strains.</title>
        <authorList>
            <person name="Klenk H.-P."/>
        </authorList>
    </citation>
    <scope>NUCLEOTIDE SEQUENCE [LARGE SCALE GENOMIC DNA]</scope>
    <source>
        <strain evidence="2 3">DSM 45165</strain>
    </source>
</reference>
<dbReference type="RefSeq" id="WP_101434672.1">
    <property type="nucleotide sequence ID" value="NZ_PJMY01000003.1"/>
</dbReference>
<dbReference type="Proteomes" id="UP000233750">
    <property type="component" value="Unassembled WGS sequence"/>
</dbReference>
<keyword evidence="1" id="KW-0472">Membrane</keyword>
<organism evidence="2 3">
    <name type="scientific">Amycolatopsis echigonensis</name>
    <dbReference type="NCBI Taxonomy" id="2576905"/>
    <lineage>
        <taxon>Bacteria</taxon>
        <taxon>Bacillati</taxon>
        <taxon>Actinomycetota</taxon>
        <taxon>Actinomycetes</taxon>
        <taxon>Pseudonocardiales</taxon>
        <taxon>Pseudonocardiaceae</taxon>
        <taxon>Amycolatopsis</taxon>
    </lineage>
</organism>